<evidence type="ECO:0000256" key="7">
    <source>
        <dbReference type="SAM" id="MobiDB-lite"/>
    </source>
</evidence>
<dbReference type="InterPro" id="IPR051953">
    <property type="entry name" value="Plant_SW-associated_TFs"/>
</dbReference>
<feature type="domain" description="HTH myb-type" evidence="9">
    <location>
        <begin position="17"/>
        <end position="47"/>
    </location>
</feature>
<dbReference type="GO" id="GO:0005634">
    <property type="term" value="C:nucleus"/>
    <property type="evidence" value="ECO:0007669"/>
    <property type="project" value="UniProtKB-SubCell"/>
</dbReference>
<evidence type="ECO:0000313" key="11">
    <source>
        <dbReference type="Proteomes" id="UP001180020"/>
    </source>
</evidence>
<dbReference type="EMBL" id="JAUJYO010000022">
    <property type="protein sequence ID" value="KAK1282059.1"/>
    <property type="molecule type" value="Genomic_DNA"/>
</dbReference>
<reference evidence="10" key="1">
    <citation type="journal article" date="2023" name="Nat. Commun.">
        <title>Diploid and tetraploid genomes of Acorus and the evolution of monocots.</title>
        <authorList>
            <person name="Ma L."/>
            <person name="Liu K.W."/>
            <person name="Li Z."/>
            <person name="Hsiao Y.Y."/>
            <person name="Qi Y."/>
            <person name="Fu T."/>
            <person name="Tang G.D."/>
            <person name="Zhang D."/>
            <person name="Sun W.H."/>
            <person name="Liu D.K."/>
            <person name="Li Y."/>
            <person name="Chen G.Z."/>
            <person name="Liu X.D."/>
            <person name="Liao X.Y."/>
            <person name="Jiang Y.T."/>
            <person name="Yu X."/>
            <person name="Hao Y."/>
            <person name="Huang J."/>
            <person name="Zhao X.W."/>
            <person name="Ke S."/>
            <person name="Chen Y.Y."/>
            <person name="Wu W.L."/>
            <person name="Hsu J.L."/>
            <person name="Lin Y.F."/>
            <person name="Huang M.D."/>
            <person name="Li C.Y."/>
            <person name="Huang L."/>
            <person name="Wang Z.W."/>
            <person name="Zhao X."/>
            <person name="Zhong W.Y."/>
            <person name="Peng D.H."/>
            <person name="Ahmad S."/>
            <person name="Lan S."/>
            <person name="Zhang J.S."/>
            <person name="Tsai W.C."/>
            <person name="Van de Peer Y."/>
            <person name="Liu Z.J."/>
        </authorList>
    </citation>
    <scope>NUCLEOTIDE SEQUENCE</scope>
    <source>
        <strain evidence="10">CP</strain>
    </source>
</reference>
<feature type="region of interest" description="Disordered" evidence="7">
    <location>
        <begin position="63"/>
        <end position="86"/>
    </location>
</feature>
<sequence length="227" mass="25633">MCIGFWETDGDLIRADPIRWAQIAKHLPGRTDNEVKNFWNSCIKKKLIAQGLDPKTHNLFPSHNKHISNNNNNNNASKSNNSNNNHTLIHFQQPFTISSQSRSGDMLNTSMEITPPFLTLPPIPPSHSQLQVHGNMGSLSNFQSQDNSNTSNAMLMSFRGSKTQEHTDFIDNQPPISENAHISPSFSPLGMIDENVNACGIVVSKLWEAMERKIWNNRMNKNDENNR</sequence>
<dbReference type="PANTHER" id="PTHR47997">
    <property type="entry name" value="MYB DOMAIN PROTEIN 55"/>
    <property type="match status" value="1"/>
</dbReference>
<dbReference type="InterPro" id="IPR017930">
    <property type="entry name" value="Myb_dom"/>
</dbReference>
<evidence type="ECO:0000313" key="10">
    <source>
        <dbReference type="EMBL" id="KAK1282059.1"/>
    </source>
</evidence>
<evidence type="ECO:0000259" key="9">
    <source>
        <dbReference type="PROSITE" id="PS51294"/>
    </source>
</evidence>
<name>A0AAV9C000_ACOCL</name>
<comment type="subcellular location">
    <subcellularLocation>
        <location evidence="1">Nucleus</location>
    </subcellularLocation>
</comment>
<comment type="caution">
    <text evidence="10">The sequence shown here is derived from an EMBL/GenBank/DDBJ whole genome shotgun (WGS) entry which is preliminary data.</text>
</comment>
<keyword evidence="6" id="KW-0539">Nucleus</keyword>
<dbReference type="GO" id="GO:0003677">
    <property type="term" value="F:DNA binding"/>
    <property type="evidence" value="ECO:0007669"/>
    <property type="project" value="UniProtKB-KW"/>
</dbReference>
<keyword evidence="5" id="KW-0804">Transcription</keyword>
<dbReference type="Gene3D" id="1.10.10.60">
    <property type="entry name" value="Homeodomain-like"/>
    <property type="match status" value="1"/>
</dbReference>
<evidence type="ECO:0000256" key="4">
    <source>
        <dbReference type="ARBA" id="ARBA00023125"/>
    </source>
</evidence>
<evidence type="ECO:0000256" key="3">
    <source>
        <dbReference type="ARBA" id="ARBA00023015"/>
    </source>
</evidence>
<accession>A0AAV9C000</accession>
<feature type="compositionally biased region" description="Low complexity" evidence="7">
    <location>
        <begin position="67"/>
        <end position="86"/>
    </location>
</feature>
<dbReference type="InterPro" id="IPR001005">
    <property type="entry name" value="SANT/Myb"/>
</dbReference>
<evidence type="ECO:0000259" key="8">
    <source>
        <dbReference type="PROSITE" id="PS50090"/>
    </source>
</evidence>
<keyword evidence="3" id="KW-0805">Transcription regulation</keyword>
<dbReference type="CDD" id="cd00167">
    <property type="entry name" value="SANT"/>
    <property type="match status" value="1"/>
</dbReference>
<keyword evidence="4" id="KW-0238">DNA-binding</keyword>
<keyword evidence="11" id="KW-1185">Reference proteome</keyword>
<dbReference type="InterPro" id="IPR009057">
    <property type="entry name" value="Homeodomain-like_sf"/>
</dbReference>
<evidence type="ECO:0000256" key="6">
    <source>
        <dbReference type="ARBA" id="ARBA00023242"/>
    </source>
</evidence>
<proteinExistence type="predicted"/>
<protein>
    <submittedName>
        <fullName evidence="10">Myb-related protein Hv33</fullName>
    </submittedName>
</protein>
<feature type="region of interest" description="Disordered" evidence="7">
    <location>
        <begin position="130"/>
        <end position="151"/>
    </location>
</feature>
<evidence type="ECO:0000256" key="5">
    <source>
        <dbReference type="ARBA" id="ARBA00023163"/>
    </source>
</evidence>
<reference evidence="10" key="2">
    <citation type="submission" date="2023-06" db="EMBL/GenBank/DDBJ databases">
        <authorList>
            <person name="Ma L."/>
            <person name="Liu K.-W."/>
            <person name="Li Z."/>
            <person name="Hsiao Y.-Y."/>
            <person name="Qi Y."/>
            <person name="Fu T."/>
            <person name="Tang G."/>
            <person name="Zhang D."/>
            <person name="Sun W.-H."/>
            <person name="Liu D.-K."/>
            <person name="Li Y."/>
            <person name="Chen G.-Z."/>
            <person name="Liu X.-D."/>
            <person name="Liao X.-Y."/>
            <person name="Jiang Y.-T."/>
            <person name="Yu X."/>
            <person name="Hao Y."/>
            <person name="Huang J."/>
            <person name="Zhao X.-W."/>
            <person name="Ke S."/>
            <person name="Chen Y.-Y."/>
            <person name="Wu W.-L."/>
            <person name="Hsu J.-L."/>
            <person name="Lin Y.-F."/>
            <person name="Huang M.-D."/>
            <person name="Li C.-Y."/>
            <person name="Huang L."/>
            <person name="Wang Z.-W."/>
            <person name="Zhao X."/>
            <person name="Zhong W.-Y."/>
            <person name="Peng D.-H."/>
            <person name="Ahmad S."/>
            <person name="Lan S."/>
            <person name="Zhang J.-S."/>
            <person name="Tsai W.-C."/>
            <person name="Van De Peer Y."/>
            <person name="Liu Z.-J."/>
        </authorList>
    </citation>
    <scope>NUCLEOTIDE SEQUENCE</scope>
    <source>
        <strain evidence="10">CP</strain>
        <tissue evidence="10">Leaves</tissue>
    </source>
</reference>
<dbReference type="PANTHER" id="PTHR47997:SF40">
    <property type="entry name" value="TRANSCRIPTION FACTOR MYB26-LIKE"/>
    <property type="match status" value="1"/>
</dbReference>
<keyword evidence="2" id="KW-0677">Repeat</keyword>
<dbReference type="SUPFAM" id="SSF46689">
    <property type="entry name" value="Homeodomain-like"/>
    <property type="match status" value="1"/>
</dbReference>
<feature type="domain" description="Myb-like" evidence="8">
    <location>
        <begin position="19"/>
        <end position="43"/>
    </location>
</feature>
<dbReference type="PROSITE" id="PS51294">
    <property type="entry name" value="HTH_MYB"/>
    <property type="match status" value="1"/>
</dbReference>
<gene>
    <name evidence="10" type="primary">MYB2</name>
    <name evidence="10" type="ORF">QJS10_CPB22g00290</name>
</gene>
<evidence type="ECO:0000256" key="1">
    <source>
        <dbReference type="ARBA" id="ARBA00004123"/>
    </source>
</evidence>
<organism evidence="10 11">
    <name type="scientific">Acorus calamus</name>
    <name type="common">Sweet flag</name>
    <dbReference type="NCBI Taxonomy" id="4465"/>
    <lineage>
        <taxon>Eukaryota</taxon>
        <taxon>Viridiplantae</taxon>
        <taxon>Streptophyta</taxon>
        <taxon>Embryophyta</taxon>
        <taxon>Tracheophyta</taxon>
        <taxon>Spermatophyta</taxon>
        <taxon>Magnoliopsida</taxon>
        <taxon>Liliopsida</taxon>
        <taxon>Acoraceae</taxon>
        <taxon>Acorus</taxon>
    </lineage>
</organism>
<dbReference type="PROSITE" id="PS50090">
    <property type="entry name" value="MYB_LIKE"/>
    <property type="match status" value="1"/>
</dbReference>
<dbReference type="Proteomes" id="UP001180020">
    <property type="component" value="Unassembled WGS sequence"/>
</dbReference>
<dbReference type="AlphaFoldDB" id="A0AAV9C000"/>
<dbReference type="Pfam" id="PF00249">
    <property type="entry name" value="Myb_DNA-binding"/>
    <property type="match status" value="1"/>
</dbReference>
<evidence type="ECO:0000256" key="2">
    <source>
        <dbReference type="ARBA" id="ARBA00022737"/>
    </source>
</evidence>